<dbReference type="OrthoDB" id="5903187at2759"/>
<accession>A0A2G5SQ00</accession>
<evidence type="ECO:0000313" key="3">
    <source>
        <dbReference type="Proteomes" id="UP000230233"/>
    </source>
</evidence>
<protein>
    <submittedName>
        <fullName evidence="2">Uncharacterized protein</fullName>
    </submittedName>
</protein>
<evidence type="ECO:0000256" key="1">
    <source>
        <dbReference type="SAM" id="MobiDB-lite"/>
    </source>
</evidence>
<keyword evidence="3" id="KW-1185">Reference proteome</keyword>
<feature type="compositionally biased region" description="Basic and acidic residues" evidence="1">
    <location>
        <begin position="1"/>
        <end position="12"/>
    </location>
</feature>
<feature type="region of interest" description="Disordered" evidence="1">
    <location>
        <begin position="1"/>
        <end position="25"/>
    </location>
</feature>
<proteinExistence type="predicted"/>
<organism evidence="2 3">
    <name type="scientific">Caenorhabditis nigoni</name>
    <dbReference type="NCBI Taxonomy" id="1611254"/>
    <lineage>
        <taxon>Eukaryota</taxon>
        <taxon>Metazoa</taxon>
        <taxon>Ecdysozoa</taxon>
        <taxon>Nematoda</taxon>
        <taxon>Chromadorea</taxon>
        <taxon>Rhabditida</taxon>
        <taxon>Rhabditina</taxon>
        <taxon>Rhabditomorpha</taxon>
        <taxon>Rhabditoidea</taxon>
        <taxon>Rhabditidae</taxon>
        <taxon>Peloderinae</taxon>
        <taxon>Caenorhabditis</taxon>
    </lineage>
</organism>
<evidence type="ECO:0000313" key="2">
    <source>
        <dbReference type="EMBL" id="PIC16993.1"/>
    </source>
</evidence>
<name>A0A2G5SQ00_9PELO</name>
<dbReference type="EMBL" id="PDUG01000006">
    <property type="protein sequence ID" value="PIC16993.1"/>
    <property type="molecule type" value="Genomic_DNA"/>
</dbReference>
<comment type="caution">
    <text evidence="2">The sequence shown here is derived from an EMBL/GenBank/DDBJ whole genome shotgun (WGS) entry which is preliminary data.</text>
</comment>
<reference evidence="3" key="1">
    <citation type="submission" date="2017-10" db="EMBL/GenBank/DDBJ databases">
        <title>Rapid genome shrinkage in a self-fertile nematode reveals novel sperm competition proteins.</title>
        <authorList>
            <person name="Yin D."/>
            <person name="Schwarz E.M."/>
            <person name="Thomas C.G."/>
            <person name="Felde R.L."/>
            <person name="Korf I.F."/>
            <person name="Cutter A.D."/>
            <person name="Schartner C.M."/>
            <person name="Ralston E.J."/>
            <person name="Meyer B.J."/>
            <person name="Haag E.S."/>
        </authorList>
    </citation>
    <scope>NUCLEOTIDE SEQUENCE [LARGE SCALE GENOMIC DNA]</scope>
    <source>
        <strain evidence="3">JU1422</strain>
    </source>
</reference>
<dbReference type="Proteomes" id="UP000230233">
    <property type="component" value="Chromosome X"/>
</dbReference>
<gene>
    <name evidence="2" type="primary">Cnig_chr_X.g23396</name>
    <name evidence="2" type="ORF">B9Z55_023396</name>
</gene>
<dbReference type="AlphaFoldDB" id="A0A2G5SQ00"/>
<sequence length="188" mass="21644">MAEDYTADHDSSGDPLQKMRNKTNRFLSNVKRKADTLSGMEKTMYLQKKYIESLEDTRDFQDSYIDDDKKRIENQEWMIKFLLLELEDTIITKNKKIESWRSSALKCAPPTSKLHKFADEKEVPESDEELLGIINDVLETQETAAGATESSEYVNQSELFTDEYKAAFNYFLKKHESETEAGAGTSVE</sequence>